<keyword evidence="9 11" id="KW-0472">Membrane</keyword>
<dbReference type="Gene3D" id="3.40.710.10">
    <property type="entry name" value="DD-peptidase/beta-lactamase superfamily"/>
    <property type="match status" value="1"/>
</dbReference>
<dbReference type="SUPFAM" id="SSF56601">
    <property type="entry name" value="beta-lactamase/transpeptidase-like"/>
    <property type="match status" value="1"/>
</dbReference>
<evidence type="ECO:0000256" key="8">
    <source>
        <dbReference type="ARBA" id="ARBA00022989"/>
    </source>
</evidence>
<evidence type="ECO:0000259" key="12">
    <source>
        <dbReference type="Pfam" id="PF00905"/>
    </source>
</evidence>
<evidence type="ECO:0000256" key="7">
    <source>
        <dbReference type="ARBA" id="ARBA00022984"/>
    </source>
</evidence>
<feature type="domain" description="Penicillin-binding protein dimerisation" evidence="13">
    <location>
        <begin position="70"/>
        <end position="221"/>
    </location>
</feature>
<dbReference type="InterPro" id="IPR005311">
    <property type="entry name" value="PBP_dimer"/>
</dbReference>
<evidence type="ECO:0000256" key="2">
    <source>
        <dbReference type="ARBA" id="ARBA00004236"/>
    </source>
</evidence>
<organism evidence="14 15">
    <name type="scientific">Evtepia gabavorous</name>
    <dbReference type="NCBI Taxonomy" id="2211183"/>
    <lineage>
        <taxon>Bacteria</taxon>
        <taxon>Bacillati</taxon>
        <taxon>Bacillota</taxon>
        <taxon>Clostridia</taxon>
        <taxon>Eubacteriales</taxon>
        <taxon>Evtepia</taxon>
    </lineage>
</organism>
<dbReference type="Pfam" id="PF00905">
    <property type="entry name" value="Transpeptidase"/>
    <property type="match status" value="1"/>
</dbReference>
<feature type="transmembrane region" description="Helical" evidence="11">
    <location>
        <begin position="27"/>
        <end position="48"/>
    </location>
</feature>
<keyword evidence="5 11" id="KW-0812">Transmembrane</keyword>
<dbReference type="Pfam" id="PF03717">
    <property type="entry name" value="PBP_dimer"/>
    <property type="match status" value="1"/>
</dbReference>
<gene>
    <name evidence="14" type="ORF">DV520_07710</name>
</gene>
<dbReference type="GO" id="GO:0009252">
    <property type="term" value="P:peptidoglycan biosynthetic process"/>
    <property type="evidence" value="ECO:0007669"/>
    <property type="project" value="UniProtKB-KW"/>
</dbReference>
<evidence type="ECO:0000256" key="6">
    <source>
        <dbReference type="ARBA" id="ARBA00022960"/>
    </source>
</evidence>
<dbReference type="InterPro" id="IPR012338">
    <property type="entry name" value="Beta-lactam/transpept-like"/>
</dbReference>
<comment type="similarity">
    <text evidence="3">Belongs to the transpeptidase family.</text>
</comment>
<keyword evidence="8 11" id="KW-1133">Transmembrane helix</keyword>
<dbReference type="OrthoDB" id="9757901at2"/>
<protein>
    <recommendedName>
        <fullName evidence="16">Penicillin-binding protein 2</fullName>
    </recommendedName>
</protein>
<dbReference type="PANTHER" id="PTHR30627">
    <property type="entry name" value="PEPTIDOGLYCAN D,D-TRANSPEPTIDASE"/>
    <property type="match status" value="1"/>
</dbReference>
<evidence type="ECO:0000256" key="3">
    <source>
        <dbReference type="ARBA" id="ARBA00007171"/>
    </source>
</evidence>
<dbReference type="Gene3D" id="3.90.1310.10">
    <property type="entry name" value="Penicillin-binding protein 2a (Domain 2)"/>
    <property type="match status" value="1"/>
</dbReference>
<sequence length="581" mass="61334">MTGPSWITGREGALCLERRTTMPNRRLPAAAAFFAAALTAFAVLLWGLQVTSGAAYYAKSQRSIAQVETVPAARGKLLDRNGTILAQDQVTWSAVLAEDVEDQVVRRLKTLCQEEDVAWEGTGPIAGVTPRLLARVKEEGLAGVSFTPAVQRVGSGTLAPHVLGRVGQMSPEEWEVYQDRGYAMDETVGKDGAEGAFESYLHGTPGQKVLETDKDGRITGETNAVQPQAGRDVTLTLDRDLQAAAETALAGFLDRHPQATGGALVALDVRDGGVLAMVSQPGYDAASFSADYAALSQDEAHPLMNRAVQGLYAPGSTFKLVTAAAALEEGFLTPETQILDTGRYTYYKSPQPQCWLYRQEGKTHGLETVSEAIADSCNIFFYDAGRRVGIDMLGQYARALGLGEKTGIELAGEQAGVVAGPEYTASVGGTWYEGSVLSAAIGQENNRFTPLQLAHMVATLVGGGDRWQVHLLQKVAGEAPREKVRLGKVNLSPGNVAAIKEGMLAVTQSGSLAAAFQSLPVQVGAKTGSAQVDGEETSNAVLVCFAPYEDPEIALAVVVEQGGSGSSLGTVAAQVIQAYVQ</sequence>
<dbReference type="GO" id="GO:0071972">
    <property type="term" value="F:peptidoglycan L,D-transpeptidase activity"/>
    <property type="evidence" value="ECO:0007669"/>
    <property type="project" value="TreeGrafter"/>
</dbReference>
<dbReference type="Proteomes" id="UP000260649">
    <property type="component" value="Unassembled WGS sequence"/>
</dbReference>
<dbReference type="SUPFAM" id="SSF56519">
    <property type="entry name" value="Penicillin binding protein dimerisation domain"/>
    <property type="match status" value="1"/>
</dbReference>
<keyword evidence="6" id="KW-0133">Cell shape</keyword>
<evidence type="ECO:0000313" key="15">
    <source>
        <dbReference type="Proteomes" id="UP000260649"/>
    </source>
</evidence>
<comment type="caution">
    <text evidence="14">The sequence shown here is derived from an EMBL/GenBank/DDBJ whole genome shotgun (WGS) entry which is preliminary data.</text>
</comment>
<dbReference type="GO" id="GO:0008360">
    <property type="term" value="P:regulation of cell shape"/>
    <property type="evidence" value="ECO:0007669"/>
    <property type="project" value="UniProtKB-KW"/>
</dbReference>
<keyword evidence="7" id="KW-0573">Peptidoglycan synthesis</keyword>
<evidence type="ECO:0000256" key="11">
    <source>
        <dbReference type="SAM" id="Phobius"/>
    </source>
</evidence>
<dbReference type="InterPro" id="IPR050515">
    <property type="entry name" value="Beta-lactam/transpept"/>
</dbReference>
<evidence type="ECO:0000256" key="10">
    <source>
        <dbReference type="ARBA" id="ARBA00023316"/>
    </source>
</evidence>
<dbReference type="GO" id="GO:0005886">
    <property type="term" value="C:plasma membrane"/>
    <property type="evidence" value="ECO:0007669"/>
    <property type="project" value="UniProtKB-SubCell"/>
</dbReference>
<dbReference type="AlphaFoldDB" id="A0A3E2B2X4"/>
<evidence type="ECO:0000256" key="1">
    <source>
        <dbReference type="ARBA" id="ARBA00004167"/>
    </source>
</evidence>
<keyword evidence="15" id="KW-1185">Reference proteome</keyword>
<evidence type="ECO:0008006" key="16">
    <source>
        <dbReference type="Google" id="ProtNLM"/>
    </source>
</evidence>
<evidence type="ECO:0000313" key="14">
    <source>
        <dbReference type="EMBL" id="RFT06369.1"/>
    </source>
</evidence>
<dbReference type="GO" id="GO:0008658">
    <property type="term" value="F:penicillin binding"/>
    <property type="evidence" value="ECO:0007669"/>
    <property type="project" value="InterPro"/>
</dbReference>
<proteinExistence type="inferred from homology"/>
<comment type="subcellular location">
    <subcellularLocation>
        <location evidence="2">Cell membrane</location>
    </subcellularLocation>
    <subcellularLocation>
        <location evidence="1">Membrane</location>
        <topology evidence="1">Single-pass membrane protein</topology>
    </subcellularLocation>
</comment>
<dbReference type="InterPro" id="IPR036138">
    <property type="entry name" value="PBP_dimer_sf"/>
</dbReference>
<evidence type="ECO:0000256" key="4">
    <source>
        <dbReference type="ARBA" id="ARBA00022475"/>
    </source>
</evidence>
<keyword evidence="10" id="KW-0961">Cell wall biogenesis/degradation</keyword>
<name>A0A3E2B2X4_9FIRM</name>
<evidence type="ECO:0000256" key="5">
    <source>
        <dbReference type="ARBA" id="ARBA00022692"/>
    </source>
</evidence>
<reference evidence="14 15" key="1">
    <citation type="submission" date="2018-07" db="EMBL/GenBank/DDBJ databases">
        <title>GABA Modulating Bacteria of the Human Gut Microbiota.</title>
        <authorList>
            <person name="Strandwitz P."/>
            <person name="Kim K.H."/>
            <person name="Terekhova D."/>
            <person name="Liu J.K."/>
            <person name="Sharma A."/>
            <person name="Levering J."/>
            <person name="Mcdonald D."/>
            <person name="Dietrich D."/>
            <person name="Ramadhar T.R."/>
            <person name="Lekbua A."/>
            <person name="Mroue N."/>
            <person name="Liston C."/>
            <person name="Stewart E.J."/>
            <person name="Dubin M.J."/>
            <person name="Zengler K."/>
            <person name="Knight R."/>
            <person name="Gilbert J.A."/>
            <person name="Clardy J."/>
            <person name="Lewis K."/>
        </authorList>
    </citation>
    <scope>NUCLEOTIDE SEQUENCE [LARGE SCALE GENOMIC DNA]</scope>
    <source>
        <strain evidence="14 15">KLE1738</strain>
    </source>
</reference>
<dbReference type="EMBL" id="QQRQ01000011">
    <property type="protein sequence ID" value="RFT06369.1"/>
    <property type="molecule type" value="Genomic_DNA"/>
</dbReference>
<dbReference type="PANTHER" id="PTHR30627:SF2">
    <property type="entry name" value="PEPTIDOGLYCAN D,D-TRANSPEPTIDASE MRDA"/>
    <property type="match status" value="1"/>
</dbReference>
<evidence type="ECO:0000259" key="13">
    <source>
        <dbReference type="Pfam" id="PF03717"/>
    </source>
</evidence>
<dbReference type="InterPro" id="IPR001460">
    <property type="entry name" value="PCN-bd_Tpept"/>
</dbReference>
<keyword evidence="4" id="KW-1003">Cell membrane</keyword>
<feature type="domain" description="Penicillin-binding protein transpeptidase" evidence="12">
    <location>
        <begin position="262"/>
        <end position="575"/>
    </location>
</feature>
<dbReference type="GO" id="GO:0071555">
    <property type="term" value="P:cell wall organization"/>
    <property type="evidence" value="ECO:0007669"/>
    <property type="project" value="UniProtKB-KW"/>
</dbReference>
<accession>A0A3E2B2X4</accession>
<evidence type="ECO:0000256" key="9">
    <source>
        <dbReference type="ARBA" id="ARBA00023136"/>
    </source>
</evidence>